<sequence>FMLYSWQFYKNLCSKLESIIWRPIEVSAKSALLRTTTC</sequence>
<protein>
    <submittedName>
        <fullName evidence="1">Uncharacterized protein</fullName>
    </submittedName>
</protein>
<reference evidence="1" key="3">
    <citation type="journal article" date="2017" name="Nature">
        <title>Genome sequence of the progenitor of the wheat D genome Aegilops tauschii.</title>
        <authorList>
            <person name="Luo M.C."/>
            <person name="Gu Y.Q."/>
            <person name="Puiu D."/>
            <person name="Wang H."/>
            <person name="Twardziok S.O."/>
            <person name="Deal K.R."/>
            <person name="Huo N."/>
            <person name="Zhu T."/>
            <person name="Wang L."/>
            <person name="Wang Y."/>
            <person name="McGuire P.E."/>
            <person name="Liu S."/>
            <person name="Long H."/>
            <person name="Ramasamy R.K."/>
            <person name="Rodriguez J.C."/>
            <person name="Van S.L."/>
            <person name="Yuan L."/>
            <person name="Wang Z."/>
            <person name="Xia Z."/>
            <person name="Xiao L."/>
            <person name="Anderson O.D."/>
            <person name="Ouyang S."/>
            <person name="Liang Y."/>
            <person name="Zimin A.V."/>
            <person name="Pertea G."/>
            <person name="Qi P."/>
            <person name="Bennetzen J.L."/>
            <person name="Dai X."/>
            <person name="Dawson M.W."/>
            <person name="Muller H.G."/>
            <person name="Kugler K."/>
            <person name="Rivarola-Duarte L."/>
            <person name="Spannagl M."/>
            <person name="Mayer K.F.X."/>
            <person name="Lu F.H."/>
            <person name="Bevan M.W."/>
            <person name="Leroy P."/>
            <person name="Li P."/>
            <person name="You F.M."/>
            <person name="Sun Q."/>
            <person name="Liu Z."/>
            <person name="Lyons E."/>
            <person name="Wicker T."/>
            <person name="Salzberg S.L."/>
            <person name="Devos K.M."/>
            <person name="Dvorak J."/>
        </authorList>
    </citation>
    <scope>NUCLEOTIDE SEQUENCE [LARGE SCALE GENOMIC DNA]</scope>
    <source>
        <strain evidence="1">cv. AL8/78</strain>
    </source>
</reference>
<dbReference type="Proteomes" id="UP000015105">
    <property type="component" value="Chromosome 7D"/>
</dbReference>
<reference evidence="2" key="2">
    <citation type="journal article" date="2017" name="Nat. Plants">
        <title>The Aegilops tauschii genome reveals multiple impacts of transposons.</title>
        <authorList>
            <person name="Zhao G."/>
            <person name="Zou C."/>
            <person name="Li K."/>
            <person name="Wang K."/>
            <person name="Li T."/>
            <person name="Gao L."/>
            <person name="Zhang X."/>
            <person name="Wang H."/>
            <person name="Yang Z."/>
            <person name="Liu X."/>
            <person name="Jiang W."/>
            <person name="Mao L."/>
            <person name="Kong X."/>
            <person name="Jiao Y."/>
            <person name="Jia J."/>
        </authorList>
    </citation>
    <scope>NUCLEOTIDE SEQUENCE [LARGE SCALE GENOMIC DNA]</scope>
    <source>
        <strain evidence="2">cv. AL8/78</strain>
    </source>
</reference>
<proteinExistence type="predicted"/>
<reference evidence="1" key="5">
    <citation type="journal article" date="2021" name="G3 (Bethesda)">
        <title>Aegilops tauschii genome assembly Aet v5.0 features greater sequence contiguity and improved annotation.</title>
        <authorList>
            <person name="Wang L."/>
            <person name="Zhu T."/>
            <person name="Rodriguez J.C."/>
            <person name="Deal K.R."/>
            <person name="Dubcovsky J."/>
            <person name="McGuire P.E."/>
            <person name="Lux T."/>
            <person name="Spannagl M."/>
            <person name="Mayer K.F.X."/>
            <person name="Baldrich P."/>
            <person name="Meyers B.C."/>
            <person name="Huo N."/>
            <person name="Gu Y.Q."/>
            <person name="Zhou H."/>
            <person name="Devos K.M."/>
            <person name="Bennetzen J.L."/>
            <person name="Unver T."/>
            <person name="Budak H."/>
            <person name="Gulick P.J."/>
            <person name="Galiba G."/>
            <person name="Kalapos B."/>
            <person name="Nelson D.R."/>
            <person name="Li P."/>
            <person name="You F.M."/>
            <person name="Luo M.C."/>
            <person name="Dvorak J."/>
        </authorList>
    </citation>
    <scope>NUCLEOTIDE SEQUENCE [LARGE SCALE GENOMIC DNA]</scope>
    <source>
        <strain evidence="1">cv. AL8/78</strain>
    </source>
</reference>
<organism evidence="1 2">
    <name type="scientific">Aegilops tauschii subsp. strangulata</name>
    <name type="common">Goatgrass</name>
    <dbReference type="NCBI Taxonomy" id="200361"/>
    <lineage>
        <taxon>Eukaryota</taxon>
        <taxon>Viridiplantae</taxon>
        <taxon>Streptophyta</taxon>
        <taxon>Embryophyta</taxon>
        <taxon>Tracheophyta</taxon>
        <taxon>Spermatophyta</taxon>
        <taxon>Magnoliopsida</taxon>
        <taxon>Liliopsida</taxon>
        <taxon>Poales</taxon>
        <taxon>Poaceae</taxon>
        <taxon>BOP clade</taxon>
        <taxon>Pooideae</taxon>
        <taxon>Triticodae</taxon>
        <taxon>Triticeae</taxon>
        <taxon>Triticinae</taxon>
        <taxon>Aegilops</taxon>
    </lineage>
</organism>
<evidence type="ECO:0000313" key="1">
    <source>
        <dbReference type="EnsemblPlants" id="AET7Gv20925700.7"/>
    </source>
</evidence>
<dbReference type="Gramene" id="AET7Gv20925700.7">
    <property type="protein sequence ID" value="AET7Gv20925700.7"/>
    <property type="gene ID" value="AET7Gv20925700"/>
</dbReference>
<reference evidence="1" key="4">
    <citation type="submission" date="2019-03" db="UniProtKB">
        <authorList>
            <consortium name="EnsemblPlants"/>
        </authorList>
    </citation>
    <scope>IDENTIFICATION</scope>
</reference>
<accession>A0A453SFQ0</accession>
<dbReference type="AlphaFoldDB" id="A0A453SFQ0"/>
<name>A0A453SFQ0_AEGTS</name>
<dbReference type="EnsemblPlants" id="AET7Gv20925700.7">
    <property type="protein sequence ID" value="AET7Gv20925700.7"/>
    <property type="gene ID" value="AET7Gv20925700"/>
</dbReference>
<evidence type="ECO:0000313" key="2">
    <source>
        <dbReference type="Proteomes" id="UP000015105"/>
    </source>
</evidence>
<keyword evidence="2" id="KW-1185">Reference proteome</keyword>
<reference evidence="2" key="1">
    <citation type="journal article" date="2014" name="Science">
        <title>Ancient hybridizations among the ancestral genomes of bread wheat.</title>
        <authorList>
            <consortium name="International Wheat Genome Sequencing Consortium,"/>
            <person name="Marcussen T."/>
            <person name="Sandve S.R."/>
            <person name="Heier L."/>
            <person name="Spannagl M."/>
            <person name="Pfeifer M."/>
            <person name="Jakobsen K.S."/>
            <person name="Wulff B.B."/>
            <person name="Steuernagel B."/>
            <person name="Mayer K.F."/>
            <person name="Olsen O.A."/>
        </authorList>
    </citation>
    <scope>NUCLEOTIDE SEQUENCE [LARGE SCALE GENOMIC DNA]</scope>
    <source>
        <strain evidence="2">cv. AL8/78</strain>
    </source>
</reference>